<evidence type="ECO:0000313" key="2">
    <source>
        <dbReference type="EMBL" id="MBP2180443.1"/>
    </source>
</evidence>
<dbReference type="Gene3D" id="3.40.50.720">
    <property type="entry name" value="NAD(P)-binding Rossmann-like Domain"/>
    <property type="match status" value="1"/>
</dbReference>
<dbReference type="EC" id="1.1.1.364" evidence="2"/>
<dbReference type="SUPFAM" id="SSF51735">
    <property type="entry name" value="NAD(P)-binding Rossmann-fold domains"/>
    <property type="match status" value="1"/>
</dbReference>
<dbReference type="EMBL" id="JAGGMS010000001">
    <property type="protein sequence ID" value="MBP2180443.1"/>
    <property type="molecule type" value="Genomic_DNA"/>
</dbReference>
<reference evidence="2 3" key="1">
    <citation type="submission" date="2021-03" db="EMBL/GenBank/DDBJ databases">
        <title>Sequencing the genomes of 1000 actinobacteria strains.</title>
        <authorList>
            <person name="Klenk H.-P."/>
        </authorList>
    </citation>
    <scope>NUCLEOTIDE SEQUENCE [LARGE SCALE GENOMIC DNA]</scope>
    <source>
        <strain evidence="2 3">DSM 45510</strain>
    </source>
</reference>
<dbReference type="PANTHER" id="PTHR43238">
    <property type="entry name" value="GDP-L-FUCOSE SYNTHASE"/>
    <property type="match status" value="1"/>
</dbReference>
<gene>
    <name evidence="2" type="ORF">JOM49_001969</name>
</gene>
<dbReference type="Proteomes" id="UP000741013">
    <property type="component" value="Unassembled WGS sequence"/>
</dbReference>
<sequence>MLAEQWSGRTVVVTGGRGFIGAHFTAELAAAGAKVISLHRAGQAAPAPDGVQEIELDLLSTLEVDALFRYVGAHADTLVHCAGIDGNADFKKRNFGSILDSNVRITSNVLNGARDHGIGTVVLLSSAEIYSASSAGLVTEEDDYRKLMELSGDGYTLAKVFAELLADAYRQQFGMRVFLARPTNVYGPGDGLNPRSRRVIPAMLARIAAGEPVQIWGDGQQRRSFIHVHDLVHAVLEMVGDGSYDTFNVATRSSVSLLELARLLFAEFEVAERIELDTTKAGGAKARELSADKMYEVIGFTPRPLADGLRDTVHWYKSTLAH</sequence>
<proteinExistence type="predicted"/>
<dbReference type="InterPro" id="IPR001509">
    <property type="entry name" value="Epimerase_deHydtase"/>
</dbReference>
<dbReference type="Pfam" id="PF01370">
    <property type="entry name" value="Epimerase"/>
    <property type="match status" value="1"/>
</dbReference>
<name>A0ABS4PNL3_9PSEU</name>
<protein>
    <submittedName>
        <fullName evidence="2">dTDP-4-dehydro-6-deoxy-alpha-D-gulose 4-ketoreductase</fullName>
        <ecNumber evidence="2">1.1.1.364</ecNumber>
    </submittedName>
</protein>
<keyword evidence="3" id="KW-1185">Reference proteome</keyword>
<dbReference type="RefSeq" id="WP_209664013.1">
    <property type="nucleotide sequence ID" value="NZ_JAGGMS010000001.1"/>
</dbReference>
<accession>A0ABS4PNL3</accession>
<feature type="domain" description="NAD-dependent epimerase/dehydratase" evidence="1">
    <location>
        <begin position="11"/>
        <end position="250"/>
    </location>
</feature>
<keyword evidence="2" id="KW-0560">Oxidoreductase</keyword>
<dbReference type="GO" id="GO:0016491">
    <property type="term" value="F:oxidoreductase activity"/>
    <property type="evidence" value="ECO:0007669"/>
    <property type="project" value="UniProtKB-KW"/>
</dbReference>
<evidence type="ECO:0000313" key="3">
    <source>
        <dbReference type="Proteomes" id="UP000741013"/>
    </source>
</evidence>
<dbReference type="InterPro" id="IPR036291">
    <property type="entry name" value="NAD(P)-bd_dom_sf"/>
</dbReference>
<comment type="caution">
    <text evidence="2">The sequence shown here is derived from an EMBL/GenBank/DDBJ whole genome shotgun (WGS) entry which is preliminary data.</text>
</comment>
<evidence type="ECO:0000259" key="1">
    <source>
        <dbReference type="Pfam" id="PF01370"/>
    </source>
</evidence>
<dbReference type="PANTHER" id="PTHR43238:SF1">
    <property type="entry name" value="GDP-L-FUCOSE SYNTHASE"/>
    <property type="match status" value="1"/>
</dbReference>
<organism evidence="2 3">
    <name type="scientific">Amycolatopsis magusensis</name>
    <dbReference type="NCBI Taxonomy" id="882444"/>
    <lineage>
        <taxon>Bacteria</taxon>
        <taxon>Bacillati</taxon>
        <taxon>Actinomycetota</taxon>
        <taxon>Actinomycetes</taxon>
        <taxon>Pseudonocardiales</taxon>
        <taxon>Pseudonocardiaceae</taxon>
        <taxon>Amycolatopsis</taxon>
    </lineage>
</organism>